<evidence type="ECO:0000313" key="2">
    <source>
        <dbReference type="EMBL" id="KII83018.1"/>
    </source>
</evidence>
<name>A0A0C9T4I2_PLICR</name>
<feature type="region of interest" description="Disordered" evidence="1">
    <location>
        <begin position="91"/>
        <end position="120"/>
    </location>
</feature>
<dbReference type="Proteomes" id="UP000053263">
    <property type="component" value="Unassembled WGS sequence"/>
</dbReference>
<dbReference type="EMBL" id="KN832587">
    <property type="protein sequence ID" value="KII83018.1"/>
    <property type="molecule type" value="Genomic_DNA"/>
</dbReference>
<feature type="compositionally biased region" description="Basic and acidic residues" evidence="1">
    <location>
        <begin position="91"/>
        <end position="111"/>
    </location>
</feature>
<evidence type="ECO:0008006" key="4">
    <source>
        <dbReference type="Google" id="ProtNLM"/>
    </source>
</evidence>
<dbReference type="Pfam" id="PF18759">
    <property type="entry name" value="Plavaka"/>
    <property type="match status" value="1"/>
</dbReference>
<dbReference type="OrthoDB" id="2418900at2759"/>
<accession>A0A0C9T4I2</accession>
<proteinExistence type="predicted"/>
<evidence type="ECO:0000313" key="3">
    <source>
        <dbReference type="Proteomes" id="UP000053263"/>
    </source>
</evidence>
<reference evidence="2 3" key="1">
    <citation type="submission" date="2014-06" db="EMBL/GenBank/DDBJ databases">
        <title>Evolutionary Origins and Diversification of the Mycorrhizal Mutualists.</title>
        <authorList>
            <consortium name="DOE Joint Genome Institute"/>
            <consortium name="Mycorrhizal Genomics Consortium"/>
            <person name="Kohler A."/>
            <person name="Kuo A."/>
            <person name="Nagy L.G."/>
            <person name="Floudas D."/>
            <person name="Copeland A."/>
            <person name="Barry K.W."/>
            <person name="Cichocki N."/>
            <person name="Veneault-Fourrey C."/>
            <person name="LaButti K."/>
            <person name="Lindquist E.A."/>
            <person name="Lipzen A."/>
            <person name="Lundell T."/>
            <person name="Morin E."/>
            <person name="Murat C."/>
            <person name="Riley R."/>
            <person name="Ohm R."/>
            <person name="Sun H."/>
            <person name="Tunlid A."/>
            <person name="Henrissat B."/>
            <person name="Grigoriev I.V."/>
            <person name="Hibbett D.S."/>
            <person name="Martin F."/>
        </authorList>
    </citation>
    <scope>NUCLEOTIDE SEQUENCE [LARGE SCALE GENOMIC DNA]</scope>
    <source>
        <strain evidence="2 3">FD-325 SS-3</strain>
    </source>
</reference>
<organism evidence="2 3">
    <name type="scientific">Plicaturopsis crispa FD-325 SS-3</name>
    <dbReference type="NCBI Taxonomy" id="944288"/>
    <lineage>
        <taxon>Eukaryota</taxon>
        <taxon>Fungi</taxon>
        <taxon>Dikarya</taxon>
        <taxon>Basidiomycota</taxon>
        <taxon>Agaricomycotina</taxon>
        <taxon>Agaricomycetes</taxon>
        <taxon>Agaricomycetidae</taxon>
        <taxon>Amylocorticiales</taxon>
        <taxon>Amylocorticiaceae</taxon>
        <taxon>Plicatura</taxon>
        <taxon>Plicaturopsis crispa</taxon>
    </lineage>
</organism>
<dbReference type="HOGENOM" id="CLU_006344_4_2_1"/>
<gene>
    <name evidence="2" type="ORF">PLICRDRAFT_119943</name>
</gene>
<protein>
    <recommendedName>
        <fullName evidence="4">C2H2-type domain-containing protein</fullName>
    </recommendedName>
</protein>
<feature type="region of interest" description="Disordered" evidence="1">
    <location>
        <begin position="46"/>
        <end position="69"/>
    </location>
</feature>
<dbReference type="AlphaFoldDB" id="A0A0C9T4I2"/>
<sequence length="962" mass="109781">MPQCAYCRGFFRTGHSLRQHQAQAPACRSRRNNWLSGIWLRRRQTKAAEAAAQNDTETGGEEHDVNMGADSIQPNETAYQMHPPPVLQHHDLDHNDPVVDQDARRPDPRIEEVEDEDSKCWREEFPEEKRAGQVLGASRTSFEAIRDDQVLRGAEIWGPFVSEEEWELAKWLMLNVGHNQAEAFLKMPIIQQRVNPAYHNKGALLDDIDELPGGIKWKCEDVHVQGDLLDDDGQTRSETLEMWFRDPVECVRELMGNPAFRDVMAYAPERLFADEAGENKVINEMWTAKWWWKLQELLPAGATVAPLILSSDKTRLSQFRGDKSAWPVYLTIGNIAKDVRRQASSHATVLIGYLPVAKLDCCSDKTRSVTKYQLFHYCMTRLLRTVAEAGKKGEKMTCADGMERWVWPIFAAYVADYPEQCLVACCMENRCPIGQVHPDERGAHIPCQKRDVQETLGFLHRRSALDAQNIRDPTFNANFHTLGLRPVYPPFWANLPHADIFQGFTPDLLHQLHKGVFKDHLVKWCTKVVGEAELDARFRAMTSFPGLRHFKNGISSVSQWTGHEHKEMEKVFLGLVIGCADPRVIKAVRATIDFIYYASLQSHTSKTLAALRHALDDFHANKDVFIELEAREQTHFNIPKIHMMEHYVELIELFGSADGFNTESPERLHIDYAKDAYRASNKKDYIHQMTTWLRRQESIARFSVYLEWCKVVESSTVETPAGTSKTTTVFKVAKRHPTALRNIPASQIILEQHATQFLPALTTFLRRSCNSQFLPQPFDLFDLYKRITFQLPSIVEVSDRKLTNIVRASPPIPASGRRLAEPAHLDFAFLRTGERNTVTDGTSLQGLRVAQIRAIFKLPAHYPVQTAEPLAYIEWLTPMRSPDLVTGLIPLSRSTRSHHPYAEIVPLNRIVRNCHLYPKFGRTIDNTWTALNVAEKTNGFFLSPYSDTHAFCMIKAGQKNCI</sequence>
<evidence type="ECO:0000256" key="1">
    <source>
        <dbReference type="SAM" id="MobiDB-lite"/>
    </source>
</evidence>
<keyword evidence="3" id="KW-1185">Reference proteome</keyword>
<dbReference type="InterPro" id="IPR041078">
    <property type="entry name" value="Plavaka"/>
</dbReference>